<feature type="region of interest" description="Disordered" evidence="1">
    <location>
        <begin position="1239"/>
        <end position="1279"/>
    </location>
</feature>
<gene>
    <name evidence="2" type="ORF">BESB_059960</name>
</gene>
<feature type="compositionally biased region" description="Basic and acidic residues" evidence="1">
    <location>
        <begin position="894"/>
        <end position="911"/>
    </location>
</feature>
<feature type="compositionally biased region" description="Low complexity" evidence="1">
    <location>
        <begin position="2405"/>
        <end position="2414"/>
    </location>
</feature>
<evidence type="ECO:0000313" key="3">
    <source>
        <dbReference type="Proteomes" id="UP000224006"/>
    </source>
</evidence>
<reference evidence="2 3" key="1">
    <citation type="submission" date="2017-09" db="EMBL/GenBank/DDBJ databases">
        <title>Genome sequencing of Besnoitia besnoiti strain Bb-Ger1.</title>
        <authorList>
            <person name="Schares G."/>
            <person name="Venepally P."/>
            <person name="Lorenzi H.A."/>
        </authorList>
    </citation>
    <scope>NUCLEOTIDE SEQUENCE [LARGE SCALE GENOMIC DNA]</scope>
    <source>
        <strain evidence="2 3">Bb-Ger1</strain>
    </source>
</reference>
<feature type="compositionally biased region" description="Low complexity" evidence="1">
    <location>
        <begin position="931"/>
        <end position="943"/>
    </location>
</feature>
<feature type="region of interest" description="Disordered" evidence="1">
    <location>
        <begin position="1032"/>
        <end position="1052"/>
    </location>
</feature>
<feature type="region of interest" description="Disordered" evidence="1">
    <location>
        <begin position="1533"/>
        <end position="1555"/>
    </location>
</feature>
<feature type="compositionally biased region" description="Basic residues" evidence="1">
    <location>
        <begin position="803"/>
        <end position="814"/>
    </location>
</feature>
<protein>
    <submittedName>
        <fullName evidence="2">Uncharacterized protein</fullName>
    </submittedName>
</protein>
<feature type="region of interest" description="Disordered" evidence="1">
    <location>
        <begin position="2405"/>
        <end position="2445"/>
    </location>
</feature>
<feature type="compositionally biased region" description="Basic and acidic residues" evidence="1">
    <location>
        <begin position="1264"/>
        <end position="1276"/>
    </location>
</feature>
<accession>A0A2A9MB48</accession>
<feature type="region of interest" description="Disordered" evidence="1">
    <location>
        <begin position="525"/>
        <end position="574"/>
    </location>
</feature>
<feature type="compositionally biased region" description="Low complexity" evidence="1">
    <location>
        <begin position="1640"/>
        <end position="1659"/>
    </location>
</feature>
<sequence length="2615" mass="275595">MPLSRGPRALEPRGAVDPFPLEIAQARGSIVTPAQRVLETPQEAGRGRGSAIQLALAAAQTAAKAVSSSPPAACALTADLDKLIDRVFLPLFKRRASVSARGRRLEKRQLRAENFCAGAGAATRPGGGVPGEASAHEGGEERQERDKKRQRQNCVHDGEMAASDGKGCGASSPDGSHVCYDSLVDTARGPTGEQPRRGSRSETELFVGLECLAAEAAELSDDSSDATDSDDGGDGTCMHGTPYRTVLADSAAEASDQASSNDEAVALLPRGIFRESRASCRRQAHAAARMRLSLFARHPVAWSLCLRALEQAAVVASSGLFPLRSESAEKSRASKLLLVSSLRRRIALFSTSSLSLAGADDVSEQTGAFLEVPDETELERRLLCRAFFAARLLLLLADAGLPFLQLPLSPPQLSRPTPGRSACAPSSPSSGAESAKGVHGRGDDDFLQIAPSLCYGGEMPFLLCPEDAHAPPSPWSHAGESAFRVSPFVSLRLSPPPLAAPQLLHRELSSLLHCCCLFTSLSLSRDASDDPAPPLRREGEAARLPDKETFHRGHEARGNGTGVGERQGGTAAPPHTGCALWRAEISETLSEAAASLVVHTVAQQQLEGGTSVPLLQQKTGLQRAVSLVRLFCFSSSESEPFPASVGRPCPSSSECPRGAASRGKGTCVAGVAPWLVFARVCVGLVRALVGLAEGSPSSAGRDHLSSSAHRSLFQASFLRESPLLLLLLQEAVSLALSLLRSDSPTGRAPEHASAHLASTPATEPRHVSCSALEPSRCSRSPARELDAPASASLSTAEKEEGRRRRAMPVRHSREKRAPANVEVPSMVLPSQTCSLPGLRTEARVRLQPAVRRFCDELLVAALEAARRLLRFWSARLGEEAERRQRRQRAAGNANEERVKKVAEVKEIRPRSDSGSASPSPRTKREKDETQGDSPSRGAAASASHGRKKGRPANLEQTQPKREEASGGTLPEDDAKLTHDEGALITCAFEEGPLAGVAAAFGVGGGEVVRRFVESLLFVLEALPDAASSIEEESCASTSSPRSEVPPSSASSFEPLSSSAFLGTETKLHALSSEIVALLFSLPTSLFLLSPCLPPRHMQASPSFASSVSPFVSAAGEAAPGAASLAASYPLLSVWCASDMPVGGLFAAVDAAARAAPQSLPQLLSWFQLRVNDSLARVALALLPPLASPSAPQLAAFPKRVLHLLLHWTLPLSKQLVPSLLMSHLLPCCASGAGRGEQGDEPWSCARAGATALPPSPRRKREKRAKREGEGGTHEAKSWVQPEPCVETSALAKRLGLPLVGCLCTPEEAPRAEEAGARRPSGSHAAGDSVGESGAAGVGARVSRRRQATCRDETERDAKAKVEPDWKAREPVEKAGSAAGIDADERSALSASSFASSLVVVRLLARVLHSRCLSDDDTLAAVQSLSVIFSPFLALRAASPSANGAEKTSGLPDDCREGQQHCGKRGGSRDGGCHDKQNGEIAGREKWRSELYEKKILDALRYSLEHHGLLMELLDAIVYAATLWRPVAGVGRSEAGAEDASGGGSGEERRALSVSQEHADAVQDSWELRLERRDACACLLQQLVLLFGDSLLPGLNQLLDRVTSPPSLDLASQTSTDARASSPWAAEAVCEGVLEATARARPGSRSRASSSASWLPSARPGDGGEGVESETAEEMAAAEASLWACCAARRAACLGDLQAPETCAGVHAAALRVLESYRKRRAETRCGSTWSPAAGDGDAKEGPRGLGGGTASRAPTVELPRLLREAAPHRGGERVVAEHLGRRFAGCELDGWRLLPAVGAAVCLAFSSDCFASRACPGSRHEATKKERPDDAARLGGGLVSAAVGVCGAADLALSLAQLAEDLAQCAASCRRAWRWPFSGLHGSPERRAAEARGLHAFGLCAFLWRELRVALLRVLVRLNANLLAAPLARRPAKGEVSPSPEAAKEAGTSPVREASSGCRGEALASGVKRARDADEGTEPRGTCGDATVSLLRDLQLHLQRALWLLLRGELPSGADLIEGATGRRRGGSTLASASPVFRFLPSEAGLEDEQLAAVLSASLCLLARRLGEAGQIGDASRRDGLSPVSAKASQSHKARSSTGSNSKEALARVALIAPWLSTRRVPGGEAPTPDAEGAPADDADVPSTDGLPALLASGHYRVLKTRDGAEGGQSDERELARRVSLHFAALRAWLLATQAGMPDRARREIEAKAPREDKKRRCAPNGFETKDAESKLSPLVCEGREQVPDVESLWTLQVEFLHSCLLHRENFFSALVSAASHSPPGACEAASPLGSEAAEALRSDGPTSQVPQPRRGQSPAPQPASPALLAAVCRSATLAFSSFSRALAPSSPLVHSGSCAATGRQSKARSEREGRRGKLRILRALLQLMTRACFFSRADSRESLALLGADAPPAKGSSSPPPKRLAEERDGSAKWPAAREPAAEGEEISSLNTPRCNALRSLDAARTAAVVTTGLLPLIQVVGTSSPGCACGAEERMLLLDTVCTLLWSLLDQVATRRLHPSACSCCSCERAAGKECRVSSARAAPEGAVHGLATMQVRVAGGRDVAGRLSESLPRRVEAVSKAAEVRHRLQRSWASASLFWLSISETVGDLFEAKAAV</sequence>
<feature type="compositionally biased region" description="Low complexity" evidence="1">
    <location>
        <begin position="412"/>
        <end position="437"/>
    </location>
</feature>
<feature type="region of interest" description="Disordered" evidence="1">
    <location>
        <begin position="117"/>
        <end position="202"/>
    </location>
</feature>
<dbReference type="Proteomes" id="UP000224006">
    <property type="component" value="Chromosome V"/>
</dbReference>
<feature type="region of interest" description="Disordered" evidence="1">
    <location>
        <begin position="412"/>
        <end position="440"/>
    </location>
</feature>
<feature type="region of interest" description="Disordered" evidence="1">
    <location>
        <begin position="1312"/>
        <end position="1378"/>
    </location>
</feature>
<evidence type="ECO:0000256" key="1">
    <source>
        <dbReference type="SAM" id="MobiDB-lite"/>
    </source>
</evidence>
<feature type="compositionally biased region" description="Basic and acidic residues" evidence="1">
    <location>
        <begin position="1348"/>
        <end position="1372"/>
    </location>
</feature>
<feature type="region of interest" description="Disordered" evidence="1">
    <location>
        <begin position="742"/>
        <end position="819"/>
    </location>
</feature>
<feature type="compositionally biased region" description="Basic and acidic residues" evidence="1">
    <location>
        <begin position="134"/>
        <end position="147"/>
    </location>
</feature>
<feature type="region of interest" description="Disordered" evidence="1">
    <location>
        <begin position="885"/>
        <end position="974"/>
    </location>
</feature>
<feature type="compositionally biased region" description="Basic and acidic residues" evidence="1">
    <location>
        <begin position="2205"/>
        <end position="2215"/>
    </location>
</feature>
<feature type="compositionally biased region" description="Low complexity" evidence="1">
    <location>
        <begin position="2123"/>
        <end position="2134"/>
    </location>
</feature>
<feature type="region of interest" description="Disordered" evidence="1">
    <location>
        <begin position="2279"/>
        <end position="2321"/>
    </location>
</feature>
<feature type="region of interest" description="Disordered" evidence="1">
    <location>
        <begin position="1640"/>
        <end position="1670"/>
    </location>
</feature>
<organism evidence="2 3">
    <name type="scientific">Besnoitia besnoiti</name>
    <name type="common">Apicomplexan protozoan</name>
    <dbReference type="NCBI Taxonomy" id="94643"/>
    <lineage>
        <taxon>Eukaryota</taxon>
        <taxon>Sar</taxon>
        <taxon>Alveolata</taxon>
        <taxon>Apicomplexa</taxon>
        <taxon>Conoidasida</taxon>
        <taxon>Coccidia</taxon>
        <taxon>Eucoccidiorida</taxon>
        <taxon>Eimeriorina</taxon>
        <taxon>Sarcocystidae</taxon>
        <taxon>Besnoitia</taxon>
    </lineage>
</organism>
<evidence type="ECO:0000313" key="2">
    <source>
        <dbReference type="EMBL" id="PFH35109.1"/>
    </source>
</evidence>
<feature type="region of interest" description="Disordered" evidence="1">
    <location>
        <begin position="1441"/>
        <end position="1477"/>
    </location>
</feature>
<dbReference type="GeneID" id="40310924"/>
<dbReference type="RefSeq" id="XP_029219118.1">
    <property type="nucleotide sequence ID" value="XM_029364410.1"/>
</dbReference>
<dbReference type="KEGG" id="bbes:BESB_059960"/>
<feature type="region of interest" description="Disordered" evidence="1">
    <location>
        <begin position="2345"/>
        <end position="2371"/>
    </location>
</feature>
<feature type="compositionally biased region" description="Low complexity" evidence="1">
    <location>
        <begin position="1324"/>
        <end position="1340"/>
    </location>
</feature>
<feature type="region of interest" description="Disordered" evidence="1">
    <location>
        <begin position="2073"/>
        <end position="2102"/>
    </location>
</feature>
<feature type="compositionally biased region" description="Basic and acidic residues" evidence="1">
    <location>
        <begin position="1969"/>
        <end position="1978"/>
    </location>
</feature>
<feature type="compositionally biased region" description="Basic and acidic residues" evidence="1">
    <location>
        <begin position="1545"/>
        <end position="1555"/>
    </location>
</feature>
<feature type="region of interest" description="Disordered" evidence="1">
    <location>
        <begin position="1929"/>
        <end position="1984"/>
    </location>
</feature>
<proteinExistence type="predicted"/>
<feature type="region of interest" description="Disordered" evidence="1">
    <location>
        <begin position="2118"/>
        <end position="2147"/>
    </location>
</feature>
<feature type="compositionally biased region" description="Basic and acidic residues" evidence="1">
    <location>
        <begin position="535"/>
        <end position="557"/>
    </location>
</feature>
<feature type="region of interest" description="Disordered" evidence="1">
    <location>
        <begin position="1727"/>
        <end position="1753"/>
    </location>
</feature>
<name>A0A2A9MB48_BESBE</name>
<feature type="region of interest" description="Disordered" evidence="1">
    <location>
        <begin position="217"/>
        <end position="241"/>
    </location>
</feature>
<feature type="compositionally biased region" description="Acidic residues" evidence="1">
    <location>
        <begin position="218"/>
        <end position="233"/>
    </location>
</feature>
<feature type="compositionally biased region" description="Basic and acidic residues" evidence="1">
    <location>
        <begin position="1466"/>
        <end position="1477"/>
    </location>
</feature>
<keyword evidence="3" id="KW-1185">Reference proteome</keyword>
<feature type="region of interest" description="Disordered" evidence="1">
    <location>
        <begin position="2205"/>
        <end position="2225"/>
    </location>
</feature>
<dbReference type="EMBL" id="NWUJ01000005">
    <property type="protein sequence ID" value="PFH35109.1"/>
    <property type="molecule type" value="Genomic_DNA"/>
</dbReference>
<comment type="caution">
    <text evidence="2">The sequence shown here is derived from an EMBL/GenBank/DDBJ whole genome shotgun (WGS) entry which is preliminary data.</text>
</comment>
<dbReference type="VEuPathDB" id="ToxoDB:BESB_059960"/>